<dbReference type="InterPro" id="IPR045339">
    <property type="entry name" value="DUF6534"/>
</dbReference>
<dbReference type="OrthoDB" id="2989042at2759"/>
<accession>A0A0D7BQ11</accession>
<feature type="transmembrane region" description="Helical" evidence="1">
    <location>
        <begin position="205"/>
        <end position="229"/>
    </location>
</feature>
<feature type="transmembrane region" description="Helical" evidence="1">
    <location>
        <begin position="102"/>
        <end position="124"/>
    </location>
</feature>
<evidence type="ECO:0000313" key="4">
    <source>
        <dbReference type="Proteomes" id="UP000054007"/>
    </source>
</evidence>
<dbReference type="STRING" id="1314674.A0A0D7BQ11"/>
<keyword evidence="1" id="KW-0812">Transmembrane</keyword>
<evidence type="ECO:0000313" key="3">
    <source>
        <dbReference type="EMBL" id="KIY72527.1"/>
    </source>
</evidence>
<feature type="transmembrane region" description="Helical" evidence="1">
    <location>
        <begin position="250"/>
        <end position="276"/>
    </location>
</feature>
<protein>
    <recommendedName>
        <fullName evidence="2">DUF6534 domain-containing protein</fullName>
    </recommendedName>
</protein>
<keyword evidence="1" id="KW-1133">Transmembrane helix</keyword>
<dbReference type="Pfam" id="PF20152">
    <property type="entry name" value="DUF6534"/>
    <property type="match status" value="1"/>
</dbReference>
<evidence type="ECO:0000256" key="1">
    <source>
        <dbReference type="SAM" id="Phobius"/>
    </source>
</evidence>
<organism evidence="3 4">
    <name type="scientific">Cylindrobasidium torrendii FP15055 ss-10</name>
    <dbReference type="NCBI Taxonomy" id="1314674"/>
    <lineage>
        <taxon>Eukaryota</taxon>
        <taxon>Fungi</taxon>
        <taxon>Dikarya</taxon>
        <taxon>Basidiomycota</taxon>
        <taxon>Agaricomycotina</taxon>
        <taxon>Agaricomycetes</taxon>
        <taxon>Agaricomycetidae</taxon>
        <taxon>Agaricales</taxon>
        <taxon>Marasmiineae</taxon>
        <taxon>Physalacriaceae</taxon>
        <taxon>Cylindrobasidium</taxon>
    </lineage>
</organism>
<feature type="transmembrane region" description="Helical" evidence="1">
    <location>
        <begin position="144"/>
        <end position="162"/>
    </location>
</feature>
<gene>
    <name evidence="3" type="ORF">CYLTODRAFT_486359</name>
</gene>
<feature type="domain" description="DUF6534" evidence="2">
    <location>
        <begin position="218"/>
        <end position="298"/>
    </location>
</feature>
<keyword evidence="1" id="KW-0472">Membrane</keyword>
<evidence type="ECO:0000259" key="2">
    <source>
        <dbReference type="Pfam" id="PF20152"/>
    </source>
</evidence>
<sequence length="371" mass="41005">MICMESERTRRLSRRRPAPDDLYTKYGTRGYKNGIRKRKLEGGHASGGTHTMEPSRAQQLFLPGTKSPLILSWTNIVLYTFQVFLAFVYIKWYSGKVKLYRYGIFAALVFDGLCTAAVLIDVYFVVTQLHGKSHPTGTMPTITILSYFPAAISQTFFMYRYYTLDGSRWLIAFLGFLITCYTTLSVIIATLAITSNNFVGFVVTGLKLSIAATSLCGATDVLIAGALIIKVSRIDSRLFYPKTKSILRRLALFSLACGVITSMFAVFKVIFVFTAIQGFTFMFDLQGRIYSLTTLANLIFLKSFNASGDEFMDETDGVSGGHELRFESQSRPPPCTCAHTDPTFAVVLGPLSDEGHVPRPAPSKTTSAGAV</sequence>
<dbReference type="EMBL" id="KN880443">
    <property type="protein sequence ID" value="KIY72527.1"/>
    <property type="molecule type" value="Genomic_DNA"/>
</dbReference>
<dbReference type="Proteomes" id="UP000054007">
    <property type="component" value="Unassembled WGS sequence"/>
</dbReference>
<feature type="transmembrane region" description="Helical" evidence="1">
    <location>
        <begin position="169"/>
        <end position="193"/>
    </location>
</feature>
<dbReference type="AlphaFoldDB" id="A0A0D7BQ11"/>
<keyword evidence="4" id="KW-1185">Reference proteome</keyword>
<feature type="transmembrane region" description="Helical" evidence="1">
    <location>
        <begin position="70"/>
        <end position="90"/>
    </location>
</feature>
<proteinExistence type="predicted"/>
<name>A0A0D7BQ11_9AGAR</name>
<reference evidence="3 4" key="1">
    <citation type="journal article" date="2015" name="Fungal Genet. Biol.">
        <title>Evolution of novel wood decay mechanisms in Agaricales revealed by the genome sequences of Fistulina hepatica and Cylindrobasidium torrendii.</title>
        <authorList>
            <person name="Floudas D."/>
            <person name="Held B.W."/>
            <person name="Riley R."/>
            <person name="Nagy L.G."/>
            <person name="Koehler G."/>
            <person name="Ransdell A.S."/>
            <person name="Younus H."/>
            <person name="Chow J."/>
            <person name="Chiniquy J."/>
            <person name="Lipzen A."/>
            <person name="Tritt A."/>
            <person name="Sun H."/>
            <person name="Haridas S."/>
            <person name="LaButti K."/>
            <person name="Ohm R.A."/>
            <person name="Kues U."/>
            <person name="Blanchette R.A."/>
            <person name="Grigoriev I.V."/>
            <person name="Minto R.E."/>
            <person name="Hibbett D.S."/>
        </authorList>
    </citation>
    <scope>NUCLEOTIDE SEQUENCE [LARGE SCALE GENOMIC DNA]</scope>
    <source>
        <strain evidence="3 4">FP15055 ss-10</strain>
    </source>
</reference>